<organism evidence="1">
    <name type="scientific">Tanacetum cinerariifolium</name>
    <name type="common">Dalmatian daisy</name>
    <name type="synonym">Chrysanthemum cinerariifolium</name>
    <dbReference type="NCBI Taxonomy" id="118510"/>
    <lineage>
        <taxon>Eukaryota</taxon>
        <taxon>Viridiplantae</taxon>
        <taxon>Streptophyta</taxon>
        <taxon>Embryophyta</taxon>
        <taxon>Tracheophyta</taxon>
        <taxon>Spermatophyta</taxon>
        <taxon>Magnoliopsida</taxon>
        <taxon>eudicotyledons</taxon>
        <taxon>Gunneridae</taxon>
        <taxon>Pentapetalae</taxon>
        <taxon>asterids</taxon>
        <taxon>campanulids</taxon>
        <taxon>Asterales</taxon>
        <taxon>Asteraceae</taxon>
        <taxon>Asteroideae</taxon>
        <taxon>Anthemideae</taxon>
        <taxon>Anthemidinae</taxon>
        <taxon>Tanacetum</taxon>
    </lineage>
</organism>
<dbReference type="GO" id="GO:0016301">
    <property type="term" value="F:kinase activity"/>
    <property type="evidence" value="ECO:0007669"/>
    <property type="project" value="UniProtKB-KW"/>
</dbReference>
<sequence>LGLKSTDDQQTNAASSSVPDPEWCKLDDLIKMWILGSLCDSLHEQVISTSGNAKDLWDHLQGLFHDNTDARAINLDNELLSFTIRKMSINEYCTIFKSMTDKLKNLGSSVSENNLVTYAANGLDSRFVTIAKIIITVNPF</sequence>
<keyword evidence="1" id="KW-0808">Transferase</keyword>
<dbReference type="PANTHER" id="PTHR47481">
    <property type="match status" value="1"/>
</dbReference>
<gene>
    <name evidence="1" type="ORF">Tci_444346</name>
</gene>
<dbReference type="PANTHER" id="PTHR47481:SF41">
    <property type="entry name" value="COPIA-LIKE POLYPROTEIN_RETROTRANSPOSON"/>
    <property type="match status" value="1"/>
</dbReference>
<evidence type="ECO:0000313" key="1">
    <source>
        <dbReference type="EMBL" id="GEY72372.1"/>
    </source>
</evidence>
<comment type="caution">
    <text evidence="1">The sequence shown here is derived from an EMBL/GenBank/DDBJ whole genome shotgun (WGS) entry which is preliminary data.</text>
</comment>
<dbReference type="EMBL" id="BKCJ010203598">
    <property type="protein sequence ID" value="GEY72372.1"/>
    <property type="molecule type" value="Genomic_DNA"/>
</dbReference>
<dbReference type="AlphaFoldDB" id="A0A699HWR2"/>
<proteinExistence type="predicted"/>
<dbReference type="Pfam" id="PF14223">
    <property type="entry name" value="Retrotran_gag_2"/>
    <property type="match status" value="1"/>
</dbReference>
<accession>A0A699HWR2</accession>
<feature type="non-terminal residue" evidence="1">
    <location>
        <position position="1"/>
    </location>
</feature>
<keyword evidence="1" id="KW-0418">Kinase</keyword>
<name>A0A699HWR2_TANCI</name>
<reference evidence="1" key="1">
    <citation type="journal article" date="2019" name="Sci. Rep.">
        <title>Draft genome of Tanacetum cinerariifolium, the natural source of mosquito coil.</title>
        <authorList>
            <person name="Yamashiro T."/>
            <person name="Shiraishi A."/>
            <person name="Satake H."/>
            <person name="Nakayama K."/>
        </authorList>
    </citation>
    <scope>NUCLEOTIDE SEQUENCE</scope>
</reference>
<protein>
    <submittedName>
        <fullName evidence="1">Hybrid signal transduction histidine kinase M</fullName>
    </submittedName>
</protein>